<dbReference type="Pfam" id="PF11185">
    <property type="entry name" value="DUF2971"/>
    <property type="match status" value="1"/>
</dbReference>
<organism evidence="1 2">
    <name type="scientific">Hathewaya histolytica</name>
    <name type="common">Clostridium histolyticum</name>
    <dbReference type="NCBI Taxonomy" id="1498"/>
    <lineage>
        <taxon>Bacteria</taxon>
        <taxon>Bacillati</taxon>
        <taxon>Bacillota</taxon>
        <taxon>Clostridia</taxon>
        <taxon>Eubacteriales</taxon>
        <taxon>Clostridiaceae</taxon>
        <taxon>Hathewaya</taxon>
    </lineage>
</organism>
<name>A0A4U9QTD2_HATHI</name>
<keyword evidence="2" id="KW-1185">Reference proteome</keyword>
<evidence type="ECO:0000313" key="1">
    <source>
        <dbReference type="EMBL" id="VTQ81894.1"/>
    </source>
</evidence>
<accession>A0A4U9QTD2</accession>
<dbReference type="Proteomes" id="UP000308489">
    <property type="component" value="Chromosome 1"/>
</dbReference>
<sequence length="219" mass="25639">MKDKTLIIHESLKPQTKLYRYMKLSCFLELMEMHAMYLTNLNSWDDIWELPARDSMPTEYKDKFYGQCWSLEGISDALWKIYAKDKEGILIETSVKKLNELEGLKLGKLSPVIYYEDLNAALQHSNSLEGMDKIFYHGLLKRKAFEHEKEVRLITLKTDHCMNSSIKEDNSNLLLKIKPESFIENIYIDPRASNWFVDTIKAYCTRLNLSVIPKKSDLS</sequence>
<dbReference type="InterPro" id="IPR021352">
    <property type="entry name" value="DUF2971"/>
</dbReference>
<dbReference type="KEGG" id="hhw:NCTC503_00090"/>
<evidence type="ECO:0000313" key="2">
    <source>
        <dbReference type="Proteomes" id="UP000308489"/>
    </source>
</evidence>
<dbReference type="RefSeq" id="WP_138208936.1">
    <property type="nucleotide sequence ID" value="NZ_CBCRUQ010000011.1"/>
</dbReference>
<proteinExistence type="predicted"/>
<reference evidence="1 2" key="1">
    <citation type="submission" date="2019-05" db="EMBL/GenBank/DDBJ databases">
        <authorList>
            <consortium name="Pathogen Informatics"/>
        </authorList>
    </citation>
    <scope>NUCLEOTIDE SEQUENCE [LARGE SCALE GENOMIC DNA]</scope>
    <source>
        <strain evidence="1 2">NCTC503</strain>
    </source>
</reference>
<dbReference type="OrthoDB" id="8548541at2"/>
<dbReference type="AlphaFoldDB" id="A0A4U9QTD2"/>
<dbReference type="EMBL" id="LR590481">
    <property type="protein sequence ID" value="VTQ81894.1"/>
    <property type="molecule type" value="Genomic_DNA"/>
</dbReference>
<protein>
    <submittedName>
        <fullName evidence="1">Protein of uncharacterized function (DUF2971)</fullName>
    </submittedName>
</protein>
<gene>
    <name evidence="1" type="ORF">NCTC503_00090</name>
</gene>